<keyword evidence="1" id="KW-1133">Transmembrane helix</keyword>
<dbReference type="VEuPathDB" id="PlasmoDB:PRELSG_0511900"/>
<dbReference type="KEGG" id="prel:PRELSG_0511900"/>
<dbReference type="EMBL" id="LN835300">
    <property type="protein sequence ID" value="CRG98961.1"/>
    <property type="molecule type" value="Genomic_DNA"/>
</dbReference>
<proteinExistence type="predicted"/>
<keyword evidence="3" id="KW-1185">Reference proteome</keyword>
<keyword evidence="1" id="KW-0472">Membrane</keyword>
<dbReference type="GeneID" id="39735062"/>
<gene>
    <name evidence="2" type="ORF">PRELSG_0511900</name>
</gene>
<evidence type="ECO:0000313" key="2">
    <source>
        <dbReference type="EMBL" id="CRG98961.1"/>
    </source>
</evidence>
<dbReference type="AlphaFoldDB" id="A0A1J1H5T3"/>
<feature type="transmembrane region" description="Helical" evidence="1">
    <location>
        <begin position="93"/>
        <end position="110"/>
    </location>
</feature>
<keyword evidence="1" id="KW-0812">Transmembrane</keyword>
<dbReference type="OMA" id="ENERKPH"/>
<evidence type="ECO:0000256" key="1">
    <source>
        <dbReference type="SAM" id="Phobius"/>
    </source>
</evidence>
<accession>A0A1J1H5T3</accession>
<name>A0A1J1H5T3_PLARL</name>
<dbReference type="OrthoDB" id="428964at2759"/>
<reference evidence="2 3" key="1">
    <citation type="submission" date="2015-04" db="EMBL/GenBank/DDBJ databases">
        <authorList>
            <consortium name="Pathogen Informatics"/>
        </authorList>
    </citation>
    <scope>NUCLEOTIDE SEQUENCE [LARGE SCALE GENOMIC DNA]</scope>
    <source>
        <strain evidence="2 3">SGS1</strain>
    </source>
</reference>
<organism evidence="2 3">
    <name type="scientific">Plasmodium relictum</name>
    <dbReference type="NCBI Taxonomy" id="85471"/>
    <lineage>
        <taxon>Eukaryota</taxon>
        <taxon>Sar</taxon>
        <taxon>Alveolata</taxon>
        <taxon>Apicomplexa</taxon>
        <taxon>Aconoidasida</taxon>
        <taxon>Haemosporida</taxon>
        <taxon>Plasmodiidae</taxon>
        <taxon>Plasmodium</taxon>
        <taxon>Plasmodium (Haemamoeba)</taxon>
    </lineage>
</organism>
<evidence type="ECO:0000313" key="3">
    <source>
        <dbReference type="Proteomes" id="UP000220158"/>
    </source>
</evidence>
<sequence length="271" mass="32531">MKKNFFSLKFHLKNVRYYSLNKINLKNVNKIIKNINEINEKEREILKANNIVNEITKLNEKGSIENIVNSDRIYKDDKIEKIEKIKLFKLKNFKLIALCIVTTLFFYFTLKKVPDGYICLVENINDKTVLPYIYDDKMTFFYNPLKYKVIHMRIVPIQKKYVNIYETLDKKKIKVILEVKMKPKIPFIIEIYNSFGINYSSKYIEKEMNLDIKSVVKKYKYDLFFEIDENTNKNKLSVDDIVDQIMERFYDCSIFHKIILIDATILFQKVD</sequence>
<dbReference type="RefSeq" id="XP_028531970.1">
    <property type="nucleotide sequence ID" value="XM_028675375.1"/>
</dbReference>
<dbReference type="Proteomes" id="UP000220158">
    <property type="component" value="Chromosome 5"/>
</dbReference>
<protein>
    <submittedName>
        <fullName evidence="2">Prohibitin-like protein, putative</fullName>
    </submittedName>
</protein>